<evidence type="ECO:0000313" key="2">
    <source>
        <dbReference type="EMBL" id="KAK5289463.1"/>
    </source>
</evidence>
<feature type="non-terminal residue" evidence="2">
    <location>
        <position position="86"/>
    </location>
</feature>
<gene>
    <name evidence="2" type="ORF">LTR16_002902</name>
</gene>
<keyword evidence="3" id="KW-1185">Reference proteome</keyword>
<organism evidence="2 3">
    <name type="scientific">Cryomyces antarcticus</name>
    <dbReference type="NCBI Taxonomy" id="329879"/>
    <lineage>
        <taxon>Eukaryota</taxon>
        <taxon>Fungi</taxon>
        <taxon>Dikarya</taxon>
        <taxon>Ascomycota</taxon>
        <taxon>Pezizomycotina</taxon>
        <taxon>Dothideomycetes</taxon>
        <taxon>Dothideomycetes incertae sedis</taxon>
        <taxon>Cryomyces</taxon>
    </lineage>
</organism>
<sequence>MVTLLWNCTPLCVASSTAADSFQAFHDYGDIGQEMPTERHVGEPYVVIMLKSSVSRLVPANADETAYDAEAIYSTFGSGDSVSMAS</sequence>
<evidence type="ECO:0000313" key="3">
    <source>
        <dbReference type="Proteomes" id="UP001357485"/>
    </source>
</evidence>
<evidence type="ECO:0000256" key="1">
    <source>
        <dbReference type="SAM" id="SignalP"/>
    </source>
</evidence>
<feature type="chain" id="PRO_5047206698" evidence="1">
    <location>
        <begin position="20"/>
        <end position="86"/>
    </location>
</feature>
<feature type="signal peptide" evidence="1">
    <location>
        <begin position="1"/>
        <end position="19"/>
    </location>
</feature>
<name>A0ABR0M746_9PEZI</name>
<proteinExistence type="predicted"/>
<reference evidence="2 3" key="1">
    <citation type="submission" date="2023-08" db="EMBL/GenBank/DDBJ databases">
        <title>Black Yeasts Isolated from many extreme environments.</title>
        <authorList>
            <person name="Coleine C."/>
            <person name="Stajich J.E."/>
            <person name="Selbmann L."/>
        </authorList>
    </citation>
    <scope>NUCLEOTIDE SEQUENCE [LARGE SCALE GENOMIC DNA]</scope>
    <source>
        <strain evidence="2 3">CCFEE 536</strain>
    </source>
</reference>
<accession>A0ABR0M746</accession>
<dbReference type="EMBL" id="JAVRRA010000260">
    <property type="protein sequence ID" value="KAK5289463.1"/>
    <property type="molecule type" value="Genomic_DNA"/>
</dbReference>
<dbReference type="Proteomes" id="UP001357485">
    <property type="component" value="Unassembled WGS sequence"/>
</dbReference>
<comment type="caution">
    <text evidence="2">The sequence shown here is derived from an EMBL/GenBank/DDBJ whole genome shotgun (WGS) entry which is preliminary data.</text>
</comment>
<keyword evidence="1" id="KW-0732">Signal</keyword>
<protein>
    <submittedName>
        <fullName evidence="2">Uncharacterized protein</fullName>
    </submittedName>
</protein>